<dbReference type="HOGENOM" id="CLU_032828_0_0_5"/>
<feature type="transmembrane region" description="Helical" evidence="6">
    <location>
        <begin position="251"/>
        <end position="270"/>
    </location>
</feature>
<keyword evidence="3 6" id="KW-0812">Transmembrane</keyword>
<dbReference type="SUPFAM" id="SSF103481">
    <property type="entry name" value="Multidrug resistance efflux transporter EmrE"/>
    <property type="match status" value="2"/>
</dbReference>
<dbReference type="AlphaFoldDB" id="C3M8N6"/>
<evidence type="ECO:0000313" key="9">
    <source>
        <dbReference type="Proteomes" id="UP000001054"/>
    </source>
</evidence>
<proteinExistence type="inferred from homology"/>
<feature type="transmembrane region" description="Helical" evidence="6">
    <location>
        <begin position="307"/>
        <end position="325"/>
    </location>
</feature>
<sequence length="345" mass="37010">MLRCAVRLAPSSCGLRRILLPRPAARYHLETPSMDADIHNPMKGILLKVLSVLVFVCMATCIKAAGSDIATGQITFYRSAFAMVPILGFLACRGQLRDAFRTNNVAGHVARGFVGILSMSCGFYGLVHLPLPEAIAIGYAMPLLAVAFAALFLGEIVRLYRWSAVIIGLVGVLIITWPRVTLFDEGGLGSSEASGAVAVLLSATLGAVAMVLVRRLVQTERTHTIVLYFSLSAAVFSLATLPFGWSAMSWTSFLLLMLAGFCGGVAQILLTESYRHADMSTIAPFEYTSIVLGIVIGYFLFGDVPTAAMLLGTAIVVGAGIFIIFREHRLGLERKGARKHVTPQG</sequence>
<dbReference type="OrthoDB" id="8478503at2"/>
<feature type="transmembrane region" description="Helical" evidence="6">
    <location>
        <begin position="134"/>
        <end position="153"/>
    </location>
</feature>
<evidence type="ECO:0000313" key="8">
    <source>
        <dbReference type="EMBL" id="ACP24582.1"/>
    </source>
</evidence>
<dbReference type="KEGG" id="rhi:NGR_c07890"/>
<feature type="transmembrane region" description="Helical" evidence="6">
    <location>
        <begin position="193"/>
        <end position="213"/>
    </location>
</feature>
<dbReference type="Pfam" id="PF00892">
    <property type="entry name" value="EamA"/>
    <property type="match status" value="2"/>
</dbReference>
<feature type="domain" description="EamA" evidence="7">
    <location>
        <begin position="42"/>
        <end position="176"/>
    </location>
</feature>
<dbReference type="Proteomes" id="UP000001054">
    <property type="component" value="Chromosome"/>
</dbReference>
<dbReference type="PANTHER" id="PTHR22911:SF6">
    <property type="entry name" value="SOLUTE CARRIER FAMILY 35 MEMBER G1"/>
    <property type="match status" value="1"/>
</dbReference>
<evidence type="ECO:0000256" key="4">
    <source>
        <dbReference type="ARBA" id="ARBA00022989"/>
    </source>
</evidence>
<reference evidence="8 9" key="1">
    <citation type="journal article" date="2009" name="Appl. Environ. Microbiol.">
        <title>Rhizobium sp. strain NGR234 possesses a remarkable number of secretion systems.</title>
        <authorList>
            <person name="Schmeisser C."/>
            <person name="Liesegang H."/>
            <person name="Krysciak D."/>
            <person name="Bakkou N."/>
            <person name="Le Quere A."/>
            <person name="Wollherr A."/>
            <person name="Heinemeyer I."/>
            <person name="Morgenstern B."/>
            <person name="Pommerening-Roeser A."/>
            <person name="Flores M."/>
            <person name="Palacios R."/>
            <person name="Brenner S."/>
            <person name="Gottschalk G."/>
            <person name="Schmitz R.A."/>
            <person name="Broughton W.J."/>
            <person name="Perret X."/>
            <person name="Strittmatter A.W."/>
            <person name="Streit W.R."/>
        </authorList>
    </citation>
    <scope>NUCLEOTIDE SEQUENCE [LARGE SCALE GENOMIC DNA]</scope>
    <source>
        <strain evidence="9">NBRC 101917 / NGR234</strain>
    </source>
</reference>
<evidence type="ECO:0000256" key="2">
    <source>
        <dbReference type="ARBA" id="ARBA00009853"/>
    </source>
</evidence>
<feature type="domain" description="EamA" evidence="7">
    <location>
        <begin position="194"/>
        <end position="324"/>
    </location>
</feature>
<keyword evidence="4 6" id="KW-1133">Transmembrane helix</keyword>
<evidence type="ECO:0000256" key="3">
    <source>
        <dbReference type="ARBA" id="ARBA00022692"/>
    </source>
</evidence>
<keyword evidence="9" id="KW-1185">Reference proteome</keyword>
<keyword evidence="5 6" id="KW-0472">Membrane</keyword>
<feature type="transmembrane region" description="Helical" evidence="6">
    <location>
        <begin position="282"/>
        <end position="301"/>
    </location>
</feature>
<dbReference type="GO" id="GO:0016020">
    <property type="term" value="C:membrane"/>
    <property type="evidence" value="ECO:0007669"/>
    <property type="project" value="UniProtKB-SubCell"/>
</dbReference>
<dbReference type="InterPro" id="IPR037185">
    <property type="entry name" value="EmrE-like"/>
</dbReference>
<dbReference type="PANTHER" id="PTHR22911">
    <property type="entry name" value="ACYL-MALONYL CONDENSING ENZYME-RELATED"/>
    <property type="match status" value="1"/>
</dbReference>
<evidence type="ECO:0000259" key="7">
    <source>
        <dbReference type="Pfam" id="PF00892"/>
    </source>
</evidence>
<dbReference type="InterPro" id="IPR000620">
    <property type="entry name" value="EamA_dom"/>
</dbReference>
<dbReference type="Gene3D" id="1.10.3730.20">
    <property type="match status" value="1"/>
</dbReference>
<feature type="transmembrane region" description="Helical" evidence="6">
    <location>
        <begin position="225"/>
        <end position="245"/>
    </location>
</feature>
<feature type="transmembrane region" description="Helical" evidence="6">
    <location>
        <begin position="160"/>
        <end position="181"/>
    </location>
</feature>
<evidence type="ECO:0000256" key="5">
    <source>
        <dbReference type="ARBA" id="ARBA00023136"/>
    </source>
</evidence>
<dbReference type="PATRIC" id="fig|394.7.peg.3603"/>
<protein>
    <recommendedName>
        <fullName evidence="7">EamA domain-containing protein</fullName>
    </recommendedName>
</protein>
<evidence type="ECO:0000256" key="1">
    <source>
        <dbReference type="ARBA" id="ARBA00004141"/>
    </source>
</evidence>
<comment type="similarity">
    <text evidence="2">Belongs to the drug/metabolite transporter (DMT) superfamily. 10 TMS drug/metabolite exporter (DME) (TC 2.A.7.3) family.</text>
</comment>
<feature type="transmembrane region" description="Helical" evidence="6">
    <location>
        <begin position="45"/>
        <end position="65"/>
    </location>
</feature>
<gene>
    <name evidence="8" type="ordered locus">NGR_c07890</name>
</gene>
<comment type="subcellular location">
    <subcellularLocation>
        <location evidence="1">Membrane</location>
        <topology evidence="1">Multi-pass membrane protein</topology>
    </subcellularLocation>
</comment>
<name>C3M8N6_SINFN</name>
<feature type="transmembrane region" description="Helical" evidence="6">
    <location>
        <begin position="77"/>
        <end position="96"/>
    </location>
</feature>
<accession>C3M8N6</accession>
<evidence type="ECO:0000256" key="6">
    <source>
        <dbReference type="SAM" id="Phobius"/>
    </source>
</evidence>
<feature type="transmembrane region" description="Helical" evidence="6">
    <location>
        <begin position="108"/>
        <end position="128"/>
    </location>
</feature>
<dbReference type="EMBL" id="CP001389">
    <property type="protein sequence ID" value="ACP24582.1"/>
    <property type="molecule type" value="Genomic_DNA"/>
</dbReference>
<organism evidence="8 9">
    <name type="scientific">Sinorhizobium fredii (strain NBRC 101917 / NGR234)</name>
    <dbReference type="NCBI Taxonomy" id="394"/>
    <lineage>
        <taxon>Bacteria</taxon>
        <taxon>Pseudomonadati</taxon>
        <taxon>Pseudomonadota</taxon>
        <taxon>Alphaproteobacteria</taxon>
        <taxon>Hyphomicrobiales</taxon>
        <taxon>Rhizobiaceae</taxon>
        <taxon>Sinorhizobium/Ensifer group</taxon>
        <taxon>Sinorhizobium</taxon>
    </lineage>
</organism>
<dbReference type="eggNOG" id="COG0697">
    <property type="taxonomic scope" value="Bacteria"/>
</dbReference>